<feature type="transmembrane region" description="Helical" evidence="6">
    <location>
        <begin position="171"/>
        <end position="192"/>
    </location>
</feature>
<feature type="domain" description="Major facilitator superfamily (MFS) profile" evidence="7">
    <location>
        <begin position="17"/>
        <end position="389"/>
    </location>
</feature>
<dbReference type="GO" id="GO:0005886">
    <property type="term" value="C:plasma membrane"/>
    <property type="evidence" value="ECO:0007669"/>
    <property type="project" value="UniProtKB-SubCell"/>
</dbReference>
<dbReference type="InterPro" id="IPR051788">
    <property type="entry name" value="MFS_Transporter"/>
</dbReference>
<sequence>MDKSEELQTGQYSNVPIVILLVLMYVIVAMSDNFKGIFVPFFKEDFGVNNTQIGYILTVSLLAYAIFQYVGGILIEKLGYKKVISLGFITGIVSLLLLISFKTYAMLVIGLFGLNIGMAMFNVGVNTLGPILTVTSTAVLMNFVNFSYGASNTAIQKTVGSLLAKGIPWPQFYVFMLICCVVLFLYLLLIKIPYMPKSKKITYKKKDLFKNKILYLYIIALGFYLGSEYGIGNWFVNYMGEEFNLAADKRALYAALFFGFETVGRLFGGFIVDRLGTFRSMLIYSGFAFLLSTAGIVLGEAGLMIFALAGLFYSIIYPTIITTAHAVFKDAASYATGLILMCGTLIAMIVNMVMGIANDVIGVYYSYYSVAVCMAITTLAILLIKRSVEIAKGKQQLLQL</sequence>
<feature type="transmembrane region" description="Helical" evidence="6">
    <location>
        <begin position="251"/>
        <end position="272"/>
    </location>
</feature>
<evidence type="ECO:0000256" key="4">
    <source>
        <dbReference type="ARBA" id="ARBA00022989"/>
    </source>
</evidence>
<dbReference type="Proteomes" id="UP000198847">
    <property type="component" value="Unassembled WGS sequence"/>
</dbReference>
<dbReference type="AlphaFoldDB" id="A0A1H8XD34"/>
<evidence type="ECO:0000256" key="6">
    <source>
        <dbReference type="SAM" id="Phobius"/>
    </source>
</evidence>
<proteinExistence type="predicted"/>
<reference evidence="8 9" key="1">
    <citation type="submission" date="2016-10" db="EMBL/GenBank/DDBJ databases">
        <authorList>
            <person name="de Groot N.N."/>
        </authorList>
    </citation>
    <scope>NUCLEOTIDE SEQUENCE [LARGE SCALE GENOMIC DNA]</scope>
    <source>
        <strain evidence="8 9">DSM 13305</strain>
    </source>
</reference>
<dbReference type="PROSITE" id="PS50850">
    <property type="entry name" value="MFS"/>
    <property type="match status" value="1"/>
</dbReference>
<dbReference type="InterPro" id="IPR011701">
    <property type="entry name" value="MFS"/>
</dbReference>
<feature type="transmembrane region" description="Helical" evidence="6">
    <location>
        <begin position="363"/>
        <end position="384"/>
    </location>
</feature>
<feature type="transmembrane region" description="Helical" evidence="6">
    <location>
        <begin position="83"/>
        <end position="101"/>
    </location>
</feature>
<dbReference type="STRING" id="112903.SAMN04490178_12262"/>
<feature type="transmembrane region" description="Helical" evidence="6">
    <location>
        <begin position="305"/>
        <end position="328"/>
    </location>
</feature>
<dbReference type="InterPro" id="IPR020846">
    <property type="entry name" value="MFS_dom"/>
</dbReference>
<feature type="transmembrane region" description="Helical" evidence="6">
    <location>
        <begin position="12"/>
        <end position="31"/>
    </location>
</feature>
<keyword evidence="2" id="KW-0813">Transport</keyword>
<dbReference type="GO" id="GO:0022857">
    <property type="term" value="F:transmembrane transporter activity"/>
    <property type="evidence" value="ECO:0007669"/>
    <property type="project" value="InterPro"/>
</dbReference>
<feature type="transmembrane region" description="Helical" evidence="6">
    <location>
        <begin position="335"/>
        <end position="357"/>
    </location>
</feature>
<evidence type="ECO:0000259" key="7">
    <source>
        <dbReference type="PROSITE" id="PS50850"/>
    </source>
</evidence>
<dbReference type="RefSeq" id="WP_091749721.1">
    <property type="nucleotide sequence ID" value="NZ_FODY01000022.1"/>
</dbReference>
<feature type="transmembrane region" description="Helical" evidence="6">
    <location>
        <begin position="213"/>
        <end position="231"/>
    </location>
</feature>
<gene>
    <name evidence="8" type="ORF">SAMN04490178_12262</name>
</gene>
<dbReference type="Pfam" id="PF07690">
    <property type="entry name" value="MFS_1"/>
    <property type="match status" value="1"/>
</dbReference>
<keyword evidence="5 6" id="KW-0472">Membrane</keyword>
<keyword evidence="9" id="KW-1185">Reference proteome</keyword>
<evidence type="ECO:0000313" key="8">
    <source>
        <dbReference type="EMBL" id="SEP37786.1"/>
    </source>
</evidence>
<dbReference type="PANTHER" id="PTHR23514:SF13">
    <property type="entry name" value="INNER MEMBRANE PROTEIN YBJJ"/>
    <property type="match status" value="1"/>
</dbReference>
<evidence type="ECO:0000313" key="9">
    <source>
        <dbReference type="Proteomes" id="UP000198847"/>
    </source>
</evidence>
<keyword evidence="4 6" id="KW-1133">Transmembrane helix</keyword>
<feature type="transmembrane region" description="Helical" evidence="6">
    <location>
        <begin position="132"/>
        <end position="151"/>
    </location>
</feature>
<dbReference type="Gene3D" id="1.20.1250.20">
    <property type="entry name" value="MFS general substrate transporter like domains"/>
    <property type="match status" value="2"/>
</dbReference>
<dbReference type="SUPFAM" id="SSF103473">
    <property type="entry name" value="MFS general substrate transporter"/>
    <property type="match status" value="1"/>
</dbReference>
<dbReference type="OrthoDB" id="1674556at2"/>
<protein>
    <submittedName>
        <fullName evidence="8">Fucose permease</fullName>
    </submittedName>
</protein>
<evidence type="ECO:0000256" key="3">
    <source>
        <dbReference type="ARBA" id="ARBA00022692"/>
    </source>
</evidence>
<dbReference type="PANTHER" id="PTHR23514">
    <property type="entry name" value="BYPASS OF STOP CODON PROTEIN 6"/>
    <property type="match status" value="1"/>
</dbReference>
<evidence type="ECO:0000256" key="5">
    <source>
        <dbReference type="ARBA" id="ARBA00023136"/>
    </source>
</evidence>
<evidence type="ECO:0000256" key="1">
    <source>
        <dbReference type="ARBA" id="ARBA00004651"/>
    </source>
</evidence>
<dbReference type="InterPro" id="IPR036259">
    <property type="entry name" value="MFS_trans_sf"/>
</dbReference>
<accession>A0A1H8XD34</accession>
<organism evidence="8 9">
    <name type="scientific">Propionispora vibrioides</name>
    <dbReference type="NCBI Taxonomy" id="112903"/>
    <lineage>
        <taxon>Bacteria</taxon>
        <taxon>Bacillati</taxon>
        <taxon>Bacillota</taxon>
        <taxon>Negativicutes</taxon>
        <taxon>Selenomonadales</taxon>
        <taxon>Sporomusaceae</taxon>
        <taxon>Propionispora</taxon>
    </lineage>
</organism>
<evidence type="ECO:0000256" key="2">
    <source>
        <dbReference type="ARBA" id="ARBA00022448"/>
    </source>
</evidence>
<comment type="subcellular location">
    <subcellularLocation>
        <location evidence="1">Cell membrane</location>
        <topology evidence="1">Multi-pass membrane protein</topology>
    </subcellularLocation>
</comment>
<feature type="transmembrane region" description="Helical" evidence="6">
    <location>
        <begin position="281"/>
        <end position="299"/>
    </location>
</feature>
<feature type="transmembrane region" description="Helical" evidence="6">
    <location>
        <begin position="51"/>
        <end position="71"/>
    </location>
</feature>
<keyword evidence="3 6" id="KW-0812">Transmembrane</keyword>
<feature type="transmembrane region" description="Helical" evidence="6">
    <location>
        <begin position="107"/>
        <end position="125"/>
    </location>
</feature>
<name>A0A1H8XD34_9FIRM</name>
<dbReference type="EMBL" id="FODY01000022">
    <property type="protein sequence ID" value="SEP37786.1"/>
    <property type="molecule type" value="Genomic_DNA"/>
</dbReference>